<name>A0A4U0QBZ5_9NEIS</name>
<reference evidence="1 2" key="1">
    <citation type="submission" date="2019-04" db="EMBL/GenBank/DDBJ databases">
        <title>Chitiniphilus eburnea sp. nov., a novel chitinolytic bacterium isolated from aquaculture sludge.</title>
        <authorList>
            <person name="Sheng M."/>
        </authorList>
    </citation>
    <scope>NUCLEOTIDE SEQUENCE [LARGE SCALE GENOMIC DNA]</scope>
    <source>
        <strain evidence="1 2">HX-2-15</strain>
    </source>
</reference>
<evidence type="ECO:0000313" key="2">
    <source>
        <dbReference type="Proteomes" id="UP000310016"/>
    </source>
</evidence>
<dbReference type="EMBL" id="SUMF01000001">
    <property type="protein sequence ID" value="TJZ78913.1"/>
    <property type="molecule type" value="Genomic_DNA"/>
</dbReference>
<dbReference type="InterPro" id="IPR017853">
    <property type="entry name" value="GH"/>
</dbReference>
<dbReference type="OrthoDB" id="9801493at2"/>
<evidence type="ECO:0000313" key="1">
    <source>
        <dbReference type="EMBL" id="TJZ78913.1"/>
    </source>
</evidence>
<sequence length="1019" mass="111595">MTVLVFHDPQLPFDGTAPDADALAHWRRHAVTADAAQLAEQLATLGAGDAVLHAHGRYFPLAAHPALLAFLQRGGGLVSLGRQPLSQPIHDGTTMAPQAALFRDLDIHEMLAVDAGNAVRLTVGEEFSLLAGAETLFEPGAATDGFVLMPTKHKDQPADSGSAGPMDAHIYPLLLARNAADAPIAAPVVLIERHRGVGAGGRWLFVNVDPTPAFWGNGGARTLLDWASFAAHGATECWLKPDFACYLPGEVPTLTLQLEALSPAASREWRVELTIAGPNGARCFATALTLRPAHGPVSQRLTLPFAVVAGPYAITATLRADDGETRQLRQGFWGWDDTLLTRGSRLKAGRDYFERDGEPLPIVGMTYMASDVHRKFLQLPNVAAWDDDLRDFAALGINYVRTGIWSGWRHAMFVDGHANEAVLRAIDAFILTAARYGLETCFNFFAFTPEAWEGANPYLDPRARAAQKRFIGAVVARHAHSTCVHWDLINEPSLFDPARIFLGPRTLRDPYEVAAFRHWLQTREPELAVWRNRWDVSPTQLPSWDALLPPQPEDIGFNPTEIAPRQHGIWLDYTLFTQAMHNEWAADLTEHIRALTGDALVTVGQDEALGQQRPAPFFYDRVVDYTTVHSWWLNDALAWDTLFNKTPCKPLLIQETGIMHVENPNGRSKRGEAELAALLERKYAYAFAGGGAGAVQWIWNINYHMDNINESHIGAVRADGSRKPETAVSGDFGAFFAKVAPLMRERSLPQVAVVHPYANDYGNRRSAQEATQRLVRVLHYQLGVPLRAVSEYHLDALYDDPASLVLVPSPQALSNQARQQLRQLLSIQPVKVLLTGPASLDEYWNPADSLFDSNGVDVANVMREEACDIDGQRHRAAFGGEKIARVLKGRLDGAALAQVHAQPCGAGTLLWCPLPLELSDSEDTLAALYRHALAQADVTAPLRCDGGIPHGIYLEKLPYAQGALWIAVNESALNETLSVHDARQGYCFELPAGRALLFATDAQGAVLASLRDQPVACLS</sequence>
<protein>
    <submittedName>
        <fullName evidence="1">Glycoside hydrolase</fullName>
    </submittedName>
</protein>
<dbReference type="RefSeq" id="WP_136771428.1">
    <property type="nucleotide sequence ID" value="NZ_CP156074.1"/>
</dbReference>
<dbReference type="Proteomes" id="UP000310016">
    <property type="component" value="Unassembled WGS sequence"/>
</dbReference>
<dbReference type="SUPFAM" id="SSF51445">
    <property type="entry name" value="(Trans)glycosidases"/>
    <property type="match status" value="1"/>
</dbReference>
<dbReference type="AlphaFoldDB" id="A0A4U0QBZ5"/>
<dbReference type="Gene3D" id="3.20.20.80">
    <property type="entry name" value="Glycosidases"/>
    <property type="match status" value="1"/>
</dbReference>
<organism evidence="1 2">
    <name type="scientific">Chitiniphilus eburneus</name>
    <dbReference type="NCBI Taxonomy" id="2571148"/>
    <lineage>
        <taxon>Bacteria</taxon>
        <taxon>Pseudomonadati</taxon>
        <taxon>Pseudomonadota</taxon>
        <taxon>Betaproteobacteria</taxon>
        <taxon>Neisseriales</taxon>
        <taxon>Chitinibacteraceae</taxon>
        <taxon>Chitiniphilus</taxon>
    </lineage>
</organism>
<dbReference type="GO" id="GO:0016787">
    <property type="term" value="F:hydrolase activity"/>
    <property type="evidence" value="ECO:0007669"/>
    <property type="project" value="UniProtKB-KW"/>
</dbReference>
<comment type="caution">
    <text evidence="1">The sequence shown here is derived from an EMBL/GenBank/DDBJ whole genome shotgun (WGS) entry which is preliminary data.</text>
</comment>
<keyword evidence="1" id="KW-0378">Hydrolase</keyword>
<proteinExistence type="predicted"/>
<keyword evidence="2" id="KW-1185">Reference proteome</keyword>
<accession>A0A4U0QBZ5</accession>
<gene>
    <name evidence="1" type="ORF">FAZ21_01100</name>
</gene>